<dbReference type="AlphaFoldDB" id="A0A2Z6RSN6"/>
<name>A0A2Z6RSN6_9GLOM</name>
<sequence>MVLDAWNLDFGKEVFQFLAISSYIWSCFRLSLDADSRFFLGRNILGRATILQTLRRKCNFKILATSISIGYILVILDLLEYQNLGFETPLGICELSIYAYNVPAEYDMDDIYISESSTQEDFPNDEDNNFSDNFENYFHPMFDIPDISDIPDILELPTDELIKGILI</sequence>
<dbReference type="EMBL" id="BEXD01003911">
    <property type="protein sequence ID" value="GBC03853.1"/>
    <property type="molecule type" value="Genomic_DNA"/>
</dbReference>
<comment type="caution">
    <text evidence="1">The sequence shown here is derived from an EMBL/GenBank/DDBJ whole genome shotgun (WGS) entry which is preliminary data.</text>
</comment>
<proteinExistence type="predicted"/>
<gene>
    <name evidence="1" type="ORF">RclHR1_05360013</name>
</gene>
<evidence type="ECO:0000313" key="2">
    <source>
        <dbReference type="Proteomes" id="UP000247702"/>
    </source>
</evidence>
<reference evidence="1 2" key="1">
    <citation type="submission" date="2017-11" db="EMBL/GenBank/DDBJ databases">
        <title>The genome of Rhizophagus clarus HR1 reveals common genetic basis of auxotrophy among arbuscular mycorrhizal fungi.</title>
        <authorList>
            <person name="Kobayashi Y."/>
        </authorList>
    </citation>
    <scope>NUCLEOTIDE SEQUENCE [LARGE SCALE GENOMIC DNA]</scope>
    <source>
        <strain evidence="1 2">HR1</strain>
    </source>
</reference>
<organism evidence="1 2">
    <name type="scientific">Rhizophagus clarus</name>
    <dbReference type="NCBI Taxonomy" id="94130"/>
    <lineage>
        <taxon>Eukaryota</taxon>
        <taxon>Fungi</taxon>
        <taxon>Fungi incertae sedis</taxon>
        <taxon>Mucoromycota</taxon>
        <taxon>Glomeromycotina</taxon>
        <taxon>Glomeromycetes</taxon>
        <taxon>Glomerales</taxon>
        <taxon>Glomeraceae</taxon>
        <taxon>Rhizophagus</taxon>
    </lineage>
</organism>
<evidence type="ECO:0000313" key="1">
    <source>
        <dbReference type="EMBL" id="GBC03853.1"/>
    </source>
</evidence>
<dbReference type="Proteomes" id="UP000247702">
    <property type="component" value="Unassembled WGS sequence"/>
</dbReference>
<protein>
    <submittedName>
        <fullName evidence="1">Uncharacterized protein</fullName>
    </submittedName>
</protein>
<keyword evidence="2" id="KW-1185">Reference proteome</keyword>
<accession>A0A2Z6RSN6</accession>